<comment type="caution">
    <text evidence="2">The sequence shown here is derived from an EMBL/GenBank/DDBJ whole genome shotgun (WGS) entry which is preliminary data.</text>
</comment>
<protein>
    <recommendedName>
        <fullName evidence="1">DUF4218 domain-containing protein</fullName>
    </recommendedName>
</protein>
<dbReference type="AlphaFoldDB" id="A0AAW2JP42"/>
<dbReference type="InterPro" id="IPR025452">
    <property type="entry name" value="DUF4218"/>
</dbReference>
<evidence type="ECO:0000313" key="2">
    <source>
        <dbReference type="EMBL" id="KAL0296204.1"/>
    </source>
</evidence>
<gene>
    <name evidence="2" type="ORF">Sradi_6672500</name>
</gene>
<dbReference type="PANTHER" id="PTHR48451:SF1">
    <property type="entry name" value="DUF4218 DOMAIN-CONTAINING PROTEIN"/>
    <property type="match status" value="1"/>
</dbReference>
<reference evidence="2" key="2">
    <citation type="journal article" date="2024" name="Plant">
        <title>Genomic evolution and insights into agronomic trait innovations of Sesamum species.</title>
        <authorList>
            <person name="Miao H."/>
            <person name="Wang L."/>
            <person name="Qu L."/>
            <person name="Liu H."/>
            <person name="Sun Y."/>
            <person name="Le M."/>
            <person name="Wang Q."/>
            <person name="Wei S."/>
            <person name="Zheng Y."/>
            <person name="Lin W."/>
            <person name="Duan Y."/>
            <person name="Cao H."/>
            <person name="Xiong S."/>
            <person name="Wang X."/>
            <person name="Wei L."/>
            <person name="Li C."/>
            <person name="Ma Q."/>
            <person name="Ju M."/>
            <person name="Zhao R."/>
            <person name="Li G."/>
            <person name="Mu C."/>
            <person name="Tian Q."/>
            <person name="Mei H."/>
            <person name="Zhang T."/>
            <person name="Gao T."/>
            <person name="Zhang H."/>
        </authorList>
    </citation>
    <scope>NUCLEOTIDE SEQUENCE</scope>
    <source>
        <strain evidence="2">G02</strain>
    </source>
</reference>
<feature type="domain" description="DUF4218" evidence="1">
    <location>
        <begin position="1"/>
        <end position="56"/>
    </location>
</feature>
<proteinExistence type="predicted"/>
<name>A0AAW2JP42_SESRA</name>
<dbReference type="EMBL" id="JACGWJ010000032">
    <property type="protein sequence ID" value="KAL0296204.1"/>
    <property type="molecule type" value="Genomic_DNA"/>
</dbReference>
<reference evidence="2" key="1">
    <citation type="submission" date="2020-06" db="EMBL/GenBank/DDBJ databases">
        <authorList>
            <person name="Li T."/>
            <person name="Hu X."/>
            <person name="Zhang T."/>
            <person name="Song X."/>
            <person name="Zhang H."/>
            <person name="Dai N."/>
            <person name="Sheng W."/>
            <person name="Hou X."/>
            <person name="Wei L."/>
        </authorList>
    </citation>
    <scope>NUCLEOTIDE SEQUENCE</scope>
    <source>
        <strain evidence="2">G02</strain>
        <tissue evidence="2">Leaf</tissue>
    </source>
</reference>
<dbReference type="PANTHER" id="PTHR48451">
    <property type="entry name" value="DUF4218 DOMAIN-CONTAINING PROTEIN"/>
    <property type="match status" value="1"/>
</dbReference>
<organism evidence="2">
    <name type="scientific">Sesamum radiatum</name>
    <name type="common">Black benniseed</name>
    <dbReference type="NCBI Taxonomy" id="300843"/>
    <lineage>
        <taxon>Eukaryota</taxon>
        <taxon>Viridiplantae</taxon>
        <taxon>Streptophyta</taxon>
        <taxon>Embryophyta</taxon>
        <taxon>Tracheophyta</taxon>
        <taxon>Spermatophyta</taxon>
        <taxon>Magnoliopsida</taxon>
        <taxon>eudicotyledons</taxon>
        <taxon>Gunneridae</taxon>
        <taxon>Pentapetalae</taxon>
        <taxon>asterids</taxon>
        <taxon>lamiids</taxon>
        <taxon>Lamiales</taxon>
        <taxon>Pedaliaceae</taxon>
        <taxon>Sesamum</taxon>
    </lineage>
</organism>
<evidence type="ECO:0000259" key="1">
    <source>
        <dbReference type="Pfam" id="PF13960"/>
    </source>
</evidence>
<dbReference type="Pfam" id="PF13960">
    <property type="entry name" value="DUF4218"/>
    <property type="match status" value="1"/>
</dbReference>
<sequence length="137" mass="16239">MYPFEWFLRELKKNVKNKAHVETSIVETYIVEEIGLLTSHYFEVDVQSKRIMAQRNNECTSSNDGFQVSIFNYTGRASVAMKKRWFSGPERYIIETYILINCEVVTPYYESYLNELYQHRHPADPIIDRLVSTELKD</sequence>
<accession>A0AAW2JP42</accession>